<reference evidence="2" key="2">
    <citation type="submission" date="2020-09" db="EMBL/GenBank/DDBJ databases">
        <authorList>
            <person name="Sun Q."/>
            <person name="Ohkuma M."/>
        </authorList>
    </citation>
    <scope>NUCLEOTIDE SEQUENCE</scope>
    <source>
        <strain evidence="2">JCM 13064</strain>
    </source>
</reference>
<comment type="caution">
    <text evidence="2">The sequence shown here is derived from an EMBL/GenBank/DDBJ whole genome shotgun (WGS) entry which is preliminary data.</text>
</comment>
<accession>A0A917VRP6</accession>
<feature type="compositionally biased region" description="Basic and acidic residues" evidence="1">
    <location>
        <begin position="18"/>
        <end position="76"/>
    </location>
</feature>
<evidence type="ECO:0000313" key="3">
    <source>
        <dbReference type="Proteomes" id="UP000645217"/>
    </source>
</evidence>
<proteinExistence type="predicted"/>
<name>A0A917VRP6_9ACTN</name>
<dbReference type="AlphaFoldDB" id="A0A917VRP6"/>
<feature type="region of interest" description="Disordered" evidence="1">
    <location>
        <begin position="1"/>
        <end position="76"/>
    </location>
</feature>
<feature type="compositionally biased region" description="Acidic residues" evidence="1">
    <location>
        <begin position="1"/>
        <end position="10"/>
    </location>
</feature>
<gene>
    <name evidence="2" type="ORF">GCM10007964_57170</name>
</gene>
<protein>
    <submittedName>
        <fullName evidence="2">Uncharacterized protein</fullName>
    </submittedName>
</protein>
<evidence type="ECO:0000313" key="2">
    <source>
        <dbReference type="EMBL" id="GGL07494.1"/>
    </source>
</evidence>
<sequence>MRDQEADGEDGERPVQVLHEDAVTYREDYPIGGRQSDDHRSRQSKESEHPRIEDQKCLYSGEDRGSEESGSRQERR</sequence>
<organism evidence="2 3">
    <name type="scientific">Sphaerisporangium melleum</name>
    <dbReference type="NCBI Taxonomy" id="321316"/>
    <lineage>
        <taxon>Bacteria</taxon>
        <taxon>Bacillati</taxon>
        <taxon>Actinomycetota</taxon>
        <taxon>Actinomycetes</taxon>
        <taxon>Streptosporangiales</taxon>
        <taxon>Streptosporangiaceae</taxon>
        <taxon>Sphaerisporangium</taxon>
    </lineage>
</organism>
<dbReference type="Proteomes" id="UP000645217">
    <property type="component" value="Unassembled WGS sequence"/>
</dbReference>
<dbReference type="EMBL" id="BMNT01000036">
    <property type="protein sequence ID" value="GGL07494.1"/>
    <property type="molecule type" value="Genomic_DNA"/>
</dbReference>
<evidence type="ECO:0000256" key="1">
    <source>
        <dbReference type="SAM" id="MobiDB-lite"/>
    </source>
</evidence>
<keyword evidence="3" id="KW-1185">Reference proteome</keyword>
<reference evidence="2" key="1">
    <citation type="journal article" date="2014" name="Int. J. Syst. Evol. Microbiol.">
        <title>Complete genome sequence of Corynebacterium casei LMG S-19264T (=DSM 44701T), isolated from a smear-ripened cheese.</title>
        <authorList>
            <consortium name="US DOE Joint Genome Institute (JGI-PGF)"/>
            <person name="Walter F."/>
            <person name="Albersmeier A."/>
            <person name="Kalinowski J."/>
            <person name="Ruckert C."/>
        </authorList>
    </citation>
    <scope>NUCLEOTIDE SEQUENCE</scope>
    <source>
        <strain evidence="2">JCM 13064</strain>
    </source>
</reference>